<proteinExistence type="predicted"/>
<name>A0A3B0UIW4_9ZZZZ</name>
<dbReference type="PROSITE" id="PS00107">
    <property type="entry name" value="PROTEIN_KINASE_ATP"/>
    <property type="match status" value="1"/>
</dbReference>
<dbReference type="PROSITE" id="PS50011">
    <property type="entry name" value="PROTEIN_KINASE_DOM"/>
    <property type="match status" value="1"/>
</dbReference>
<dbReference type="InterPro" id="IPR008271">
    <property type="entry name" value="Ser/Thr_kinase_AS"/>
</dbReference>
<dbReference type="PANTHER" id="PTHR43289">
    <property type="entry name" value="MITOGEN-ACTIVATED PROTEIN KINASE KINASE KINASE 20-RELATED"/>
    <property type="match status" value="1"/>
</dbReference>
<dbReference type="Pfam" id="PF00069">
    <property type="entry name" value="Pkinase"/>
    <property type="match status" value="1"/>
</dbReference>
<keyword evidence="2" id="KW-0808">Transferase</keyword>
<accession>A0A3B0UIW4</accession>
<dbReference type="PROSITE" id="PS00108">
    <property type="entry name" value="PROTEIN_KINASE_ST"/>
    <property type="match status" value="1"/>
</dbReference>
<evidence type="ECO:0000256" key="4">
    <source>
        <dbReference type="ARBA" id="ARBA00022777"/>
    </source>
</evidence>
<dbReference type="InterPro" id="IPR011009">
    <property type="entry name" value="Kinase-like_dom_sf"/>
</dbReference>
<evidence type="ECO:0000259" key="6">
    <source>
        <dbReference type="PROSITE" id="PS50011"/>
    </source>
</evidence>
<evidence type="ECO:0000256" key="1">
    <source>
        <dbReference type="ARBA" id="ARBA00022527"/>
    </source>
</evidence>
<dbReference type="Gene3D" id="1.10.510.10">
    <property type="entry name" value="Transferase(Phosphotransferase) domain 1"/>
    <property type="match status" value="1"/>
</dbReference>
<dbReference type="EMBL" id="UOEU01000070">
    <property type="protein sequence ID" value="VAW30608.1"/>
    <property type="molecule type" value="Genomic_DNA"/>
</dbReference>
<dbReference type="PANTHER" id="PTHR43289:SF6">
    <property type="entry name" value="SERINE_THREONINE-PROTEIN KINASE NEKL-3"/>
    <property type="match status" value="1"/>
</dbReference>
<gene>
    <name evidence="7" type="ORF">MNBD_CHLOROFLEXI01-4419</name>
</gene>
<keyword evidence="1" id="KW-0723">Serine/threonine-protein kinase</keyword>
<evidence type="ECO:0000256" key="5">
    <source>
        <dbReference type="ARBA" id="ARBA00022840"/>
    </source>
</evidence>
<reference evidence="7" key="1">
    <citation type="submission" date="2018-06" db="EMBL/GenBank/DDBJ databases">
        <authorList>
            <person name="Zhirakovskaya E."/>
        </authorList>
    </citation>
    <scope>NUCLEOTIDE SEQUENCE</scope>
</reference>
<dbReference type="InterPro" id="IPR017441">
    <property type="entry name" value="Protein_kinase_ATP_BS"/>
</dbReference>
<feature type="non-terminal residue" evidence="7">
    <location>
        <position position="200"/>
    </location>
</feature>
<feature type="domain" description="Protein kinase" evidence="6">
    <location>
        <begin position="9"/>
        <end position="200"/>
    </location>
</feature>
<sequence>MIPEKIDRYEIKQEIGRGGMATVFEAYDPRFERTVAVKMLPREFMHEAEFRARFTREARTIATLEHPAIVPVYDFGEENGQPYLVMRLMTGGSLSDRLADGPISIDETAVILKRLGSALDRAHKQGIIHRDLKPANVLFDDYGDAFLADFGIVHDTSSTNALTASGSLVGTPTYMSPEQVYGDKQLDGRSDIYALGVILF</sequence>
<keyword evidence="4" id="KW-0418">Kinase</keyword>
<dbReference type="InterPro" id="IPR000719">
    <property type="entry name" value="Prot_kinase_dom"/>
</dbReference>
<dbReference type="FunFam" id="3.30.200.20:FF:000035">
    <property type="entry name" value="Serine/threonine protein kinase Stk1"/>
    <property type="match status" value="1"/>
</dbReference>
<organism evidence="7">
    <name type="scientific">hydrothermal vent metagenome</name>
    <dbReference type="NCBI Taxonomy" id="652676"/>
    <lineage>
        <taxon>unclassified sequences</taxon>
        <taxon>metagenomes</taxon>
        <taxon>ecological metagenomes</taxon>
    </lineage>
</organism>
<dbReference type="CDD" id="cd14014">
    <property type="entry name" value="STKc_PknB_like"/>
    <property type="match status" value="1"/>
</dbReference>
<evidence type="ECO:0000256" key="3">
    <source>
        <dbReference type="ARBA" id="ARBA00022741"/>
    </source>
</evidence>
<keyword evidence="3" id="KW-0547">Nucleotide-binding</keyword>
<protein>
    <recommendedName>
        <fullName evidence="6">Protein kinase domain-containing protein</fullName>
    </recommendedName>
</protein>
<evidence type="ECO:0000256" key="2">
    <source>
        <dbReference type="ARBA" id="ARBA00022679"/>
    </source>
</evidence>
<keyword evidence="5" id="KW-0067">ATP-binding</keyword>
<evidence type="ECO:0000313" key="7">
    <source>
        <dbReference type="EMBL" id="VAW30608.1"/>
    </source>
</evidence>
<dbReference type="SUPFAM" id="SSF56112">
    <property type="entry name" value="Protein kinase-like (PK-like)"/>
    <property type="match status" value="1"/>
</dbReference>
<dbReference type="GO" id="GO:0005524">
    <property type="term" value="F:ATP binding"/>
    <property type="evidence" value="ECO:0007669"/>
    <property type="project" value="UniProtKB-KW"/>
</dbReference>
<dbReference type="SMART" id="SM00220">
    <property type="entry name" value="S_TKc"/>
    <property type="match status" value="1"/>
</dbReference>
<dbReference type="AlphaFoldDB" id="A0A3B0UIW4"/>
<dbReference type="GO" id="GO:0004674">
    <property type="term" value="F:protein serine/threonine kinase activity"/>
    <property type="evidence" value="ECO:0007669"/>
    <property type="project" value="UniProtKB-KW"/>
</dbReference>
<dbReference type="Gene3D" id="3.30.200.20">
    <property type="entry name" value="Phosphorylase Kinase, domain 1"/>
    <property type="match status" value="1"/>
</dbReference>